<comment type="caution">
    <text evidence="2">The sequence shown here is derived from an EMBL/GenBank/DDBJ whole genome shotgun (WGS) entry which is preliminary data.</text>
</comment>
<evidence type="ECO:0000313" key="2">
    <source>
        <dbReference type="EMBL" id="KAA5547022.1"/>
    </source>
</evidence>
<proteinExistence type="predicted"/>
<accession>A0A5M6DL94</accession>
<keyword evidence="3" id="KW-1185">Reference proteome</keyword>
<dbReference type="RefSeq" id="WP_150074129.1">
    <property type="nucleotide sequence ID" value="NZ_VWOX01000001.1"/>
</dbReference>
<evidence type="ECO:0000313" key="3">
    <source>
        <dbReference type="Proteomes" id="UP000324479"/>
    </source>
</evidence>
<dbReference type="Proteomes" id="UP000324479">
    <property type="component" value="Unassembled WGS sequence"/>
</dbReference>
<feature type="region of interest" description="Disordered" evidence="1">
    <location>
        <begin position="372"/>
        <end position="394"/>
    </location>
</feature>
<evidence type="ECO:0000256" key="1">
    <source>
        <dbReference type="SAM" id="MobiDB-lite"/>
    </source>
</evidence>
<name>A0A5M6DL94_9BACT</name>
<reference evidence="2 3" key="1">
    <citation type="submission" date="2019-08" db="EMBL/GenBank/DDBJ databases">
        <authorList>
            <person name="Dhanesh K."/>
            <person name="Kumar G."/>
            <person name="Sasikala C."/>
            <person name="Venkata Ramana C."/>
        </authorList>
    </citation>
    <scope>NUCLEOTIDE SEQUENCE [LARGE SCALE GENOMIC DNA]</scope>
    <source>
        <strain evidence="2 3">JC645</strain>
    </source>
</reference>
<sequence length="407" mass="44530">MSHACTHRSQFAARIGWISILLGAILAAGPAATLASAQEPTVRLQNIGEPYRERGPAMEPSHYLVEPSGQITANVFFSRGQMIVDDANGTRYLFQRDRDFDSIDRRFIGYWNSSLNRVIRFPRSGRGTMEVTDLDDPYPTYVRSRRSVRPARRSGGPRPIHPPLDYIPPSLAPGAGYPPYGDGYGYGYGYLNEGISLGVGPIGPGRPWHRPPPQSTLLESEVVPREPLPPVTINLQNPGPRELRVTVNDLFNEAGTQQIRIAAGQTVPIQVQRDAGADRVQQVLTYAPDGRPITQEVVTPMPPVSRYELVVHEWRLQSVAIDRTGKSPNVIEDTQFQGRGLGRFTLPPGDQLTGGTIDVLRSAQAADNAGAVAPLVDDTNPDGTPAGTRPLSDLERILLQQQRASGR</sequence>
<organism evidence="2 3">
    <name type="scientific">Roseiconus nitratireducens</name>
    <dbReference type="NCBI Taxonomy" id="2605748"/>
    <lineage>
        <taxon>Bacteria</taxon>
        <taxon>Pseudomonadati</taxon>
        <taxon>Planctomycetota</taxon>
        <taxon>Planctomycetia</taxon>
        <taxon>Pirellulales</taxon>
        <taxon>Pirellulaceae</taxon>
        <taxon>Roseiconus</taxon>
    </lineage>
</organism>
<dbReference type="AlphaFoldDB" id="A0A5M6DL94"/>
<protein>
    <submittedName>
        <fullName evidence="2">Uncharacterized protein</fullName>
    </submittedName>
</protein>
<dbReference type="EMBL" id="VWOX01000001">
    <property type="protein sequence ID" value="KAA5547022.1"/>
    <property type="molecule type" value="Genomic_DNA"/>
</dbReference>
<feature type="region of interest" description="Disordered" evidence="1">
    <location>
        <begin position="145"/>
        <end position="164"/>
    </location>
</feature>
<gene>
    <name evidence="2" type="ORF">FYK55_00970</name>
</gene>